<evidence type="ECO:0000313" key="1">
    <source>
        <dbReference type="EMBL" id="KAK9003400.1"/>
    </source>
</evidence>
<dbReference type="Proteomes" id="UP001396334">
    <property type="component" value="Unassembled WGS sequence"/>
</dbReference>
<sequence length="98" mass="11354">MVKLRVLVTFSKSVEMVESLIAELPAVKESRLIFLSSRWKDSQKLVIECDCSCIINWIKQPNKAPTMIKNMSLFSDFLKLDSKRCIRHFSRVMSKDAD</sequence>
<evidence type="ECO:0000313" key="2">
    <source>
        <dbReference type="Proteomes" id="UP001396334"/>
    </source>
</evidence>
<keyword evidence="2" id="KW-1185">Reference proteome</keyword>
<name>A0ABR2QRU9_9ROSI</name>
<reference evidence="1 2" key="1">
    <citation type="journal article" date="2024" name="G3 (Bethesda)">
        <title>Genome assembly of Hibiscus sabdariffa L. provides insights into metabolisms of medicinal natural products.</title>
        <authorList>
            <person name="Kim T."/>
        </authorList>
    </citation>
    <scope>NUCLEOTIDE SEQUENCE [LARGE SCALE GENOMIC DNA]</scope>
    <source>
        <strain evidence="1">TK-2024</strain>
        <tissue evidence="1">Old leaves</tissue>
    </source>
</reference>
<dbReference type="EMBL" id="JBBPBN010000034">
    <property type="protein sequence ID" value="KAK9003400.1"/>
    <property type="molecule type" value="Genomic_DNA"/>
</dbReference>
<gene>
    <name evidence="1" type="ORF">V6N11_060964</name>
</gene>
<proteinExistence type="predicted"/>
<accession>A0ABR2QRU9</accession>
<comment type="caution">
    <text evidence="1">The sequence shown here is derived from an EMBL/GenBank/DDBJ whole genome shotgun (WGS) entry which is preliminary data.</text>
</comment>
<evidence type="ECO:0008006" key="3">
    <source>
        <dbReference type="Google" id="ProtNLM"/>
    </source>
</evidence>
<protein>
    <recommendedName>
        <fullName evidence="3">RNase H type-1 domain-containing protein</fullName>
    </recommendedName>
</protein>
<organism evidence="1 2">
    <name type="scientific">Hibiscus sabdariffa</name>
    <name type="common">roselle</name>
    <dbReference type="NCBI Taxonomy" id="183260"/>
    <lineage>
        <taxon>Eukaryota</taxon>
        <taxon>Viridiplantae</taxon>
        <taxon>Streptophyta</taxon>
        <taxon>Embryophyta</taxon>
        <taxon>Tracheophyta</taxon>
        <taxon>Spermatophyta</taxon>
        <taxon>Magnoliopsida</taxon>
        <taxon>eudicotyledons</taxon>
        <taxon>Gunneridae</taxon>
        <taxon>Pentapetalae</taxon>
        <taxon>rosids</taxon>
        <taxon>malvids</taxon>
        <taxon>Malvales</taxon>
        <taxon>Malvaceae</taxon>
        <taxon>Malvoideae</taxon>
        <taxon>Hibiscus</taxon>
    </lineage>
</organism>